<evidence type="ECO:0000313" key="2">
    <source>
        <dbReference type="EMBL" id="MBO8458902.1"/>
    </source>
</evidence>
<keyword evidence="2" id="KW-0067">ATP-binding</keyword>
<dbReference type="AlphaFoldDB" id="A0A9D9HRI4"/>
<dbReference type="Pfam" id="PF13589">
    <property type="entry name" value="HATPase_c_3"/>
    <property type="match status" value="1"/>
</dbReference>
<evidence type="ECO:0000256" key="1">
    <source>
        <dbReference type="SAM" id="Coils"/>
    </source>
</evidence>
<keyword evidence="1" id="KW-0175">Coiled coil</keyword>
<feature type="coiled-coil region" evidence="1">
    <location>
        <begin position="380"/>
        <end position="407"/>
    </location>
</feature>
<sequence>MAKEYNINVDPRILELLGPNLYTNIYYVLAELIANAYDADAKNVYIISNKDDIRIEDDGHGMSYDNGDIKKFLNVAGVSRTNENESFSRSGERRKMGRKGVGKLAALSVSESVDIMTICNGEKSGFVLARRPNDGNKLTPIEDENISFCYIQNSGTAIVMRNPQYRLHKSLDAIKRNLLKIFPLVDDNFKIHIIRGKEEEIVEKFDENVAKELCSLIILGEQHADLLNYVPDYFPKHRSDLVEKRDEYSVPLTIKDNNGNEHEYNLQIEGWIGAYKTTRGRKSEVTDFPDNFISLYANKKMGEFNILPIVGQNKLNEVYIVGQLYVDLFELSELPDMALSNRQGYKSDDIRYETVIKYVREILLPDILKKRVLYTDLTKAAKKTQKIEEQKDNEAKLRKMVDTFKDKASESVALAIERYNSTDSPYQSELKGIISNAINDNIPELGLKTVVDSQKKKILISHTYKDKDLADVVYNMLLFNNVPSEDVLYTSCDDEVCRIPEGVSIYNYLRDFFVESYSKQKLFVLFITSDNTPKAWGAMTEIGASWITQIDNKIFNIPPFKPQHPLNDEALWHSTNRNEENVLSMNPLNADIFCQKVEHICDELGYKKRIRKDNKDYLKTLVKVEN</sequence>
<comment type="caution">
    <text evidence="2">The sequence shown here is derived from an EMBL/GenBank/DDBJ whole genome shotgun (WGS) entry which is preliminary data.</text>
</comment>
<proteinExistence type="predicted"/>
<dbReference type="SUPFAM" id="SSF55874">
    <property type="entry name" value="ATPase domain of HSP90 chaperone/DNA topoisomerase II/histidine kinase"/>
    <property type="match status" value="1"/>
</dbReference>
<dbReference type="InterPro" id="IPR036890">
    <property type="entry name" value="HATPase_C_sf"/>
</dbReference>
<name>A0A9D9HRI4_9BACT</name>
<protein>
    <submittedName>
        <fullName evidence="2">ATP-binding protein</fullName>
    </submittedName>
</protein>
<dbReference type="EMBL" id="JADIMG010000005">
    <property type="protein sequence ID" value="MBO8458902.1"/>
    <property type="molecule type" value="Genomic_DNA"/>
</dbReference>
<gene>
    <name evidence="2" type="ORF">IAA73_00995</name>
</gene>
<dbReference type="Proteomes" id="UP000823641">
    <property type="component" value="Unassembled WGS sequence"/>
</dbReference>
<accession>A0A9D9HRI4</accession>
<evidence type="ECO:0000313" key="3">
    <source>
        <dbReference type="Proteomes" id="UP000823641"/>
    </source>
</evidence>
<keyword evidence="2" id="KW-0547">Nucleotide-binding</keyword>
<dbReference type="Gene3D" id="3.30.565.10">
    <property type="entry name" value="Histidine kinase-like ATPase, C-terminal domain"/>
    <property type="match status" value="1"/>
</dbReference>
<reference evidence="2" key="1">
    <citation type="submission" date="2020-10" db="EMBL/GenBank/DDBJ databases">
        <authorList>
            <person name="Gilroy R."/>
        </authorList>
    </citation>
    <scope>NUCLEOTIDE SEQUENCE</scope>
    <source>
        <strain evidence="2">G3-3990</strain>
    </source>
</reference>
<reference evidence="2" key="2">
    <citation type="journal article" date="2021" name="PeerJ">
        <title>Extensive microbial diversity within the chicken gut microbiome revealed by metagenomics and culture.</title>
        <authorList>
            <person name="Gilroy R."/>
            <person name="Ravi A."/>
            <person name="Getino M."/>
            <person name="Pursley I."/>
            <person name="Horton D.L."/>
            <person name="Alikhan N.F."/>
            <person name="Baker D."/>
            <person name="Gharbi K."/>
            <person name="Hall N."/>
            <person name="Watson M."/>
            <person name="Adriaenssens E.M."/>
            <person name="Foster-Nyarko E."/>
            <person name="Jarju S."/>
            <person name="Secka A."/>
            <person name="Antonio M."/>
            <person name="Oren A."/>
            <person name="Chaudhuri R.R."/>
            <person name="La Ragione R."/>
            <person name="Hildebrand F."/>
            <person name="Pallen M.J."/>
        </authorList>
    </citation>
    <scope>NUCLEOTIDE SEQUENCE</scope>
    <source>
        <strain evidence="2">G3-3990</strain>
    </source>
</reference>
<dbReference type="GO" id="GO:0005524">
    <property type="term" value="F:ATP binding"/>
    <property type="evidence" value="ECO:0007669"/>
    <property type="project" value="UniProtKB-KW"/>
</dbReference>
<organism evidence="2 3">
    <name type="scientific">Candidatus Gallipaludibacter merdavium</name>
    <dbReference type="NCBI Taxonomy" id="2840839"/>
    <lineage>
        <taxon>Bacteria</taxon>
        <taxon>Pseudomonadati</taxon>
        <taxon>Bacteroidota</taxon>
        <taxon>Bacteroidia</taxon>
        <taxon>Bacteroidales</taxon>
        <taxon>Candidatus Gallipaludibacter</taxon>
    </lineage>
</organism>